<feature type="signal peptide" evidence="2">
    <location>
        <begin position="1"/>
        <end position="19"/>
    </location>
</feature>
<feature type="chain" id="PRO_5002316136" evidence="2">
    <location>
        <begin position="20"/>
        <end position="138"/>
    </location>
</feature>
<feature type="compositionally biased region" description="Low complexity" evidence="1">
    <location>
        <begin position="31"/>
        <end position="41"/>
    </location>
</feature>
<feature type="compositionally biased region" description="Polar residues" evidence="1">
    <location>
        <begin position="42"/>
        <end position="53"/>
    </location>
</feature>
<keyword evidence="4" id="KW-1185">Reference proteome</keyword>
<organism evidence="3 4">
    <name type="scientific">Fistulina hepatica ATCC 64428</name>
    <dbReference type="NCBI Taxonomy" id="1128425"/>
    <lineage>
        <taxon>Eukaryota</taxon>
        <taxon>Fungi</taxon>
        <taxon>Dikarya</taxon>
        <taxon>Basidiomycota</taxon>
        <taxon>Agaricomycotina</taxon>
        <taxon>Agaricomycetes</taxon>
        <taxon>Agaricomycetidae</taxon>
        <taxon>Agaricales</taxon>
        <taxon>Fistulinaceae</taxon>
        <taxon>Fistulina</taxon>
    </lineage>
</organism>
<dbReference type="EMBL" id="KN881721">
    <property type="protein sequence ID" value="KIY49804.1"/>
    <property type="molecule type" value="Genomic_DNA"/>
</dbReference>
<dbReference type="AlphaFoldDB" id="A0A0D7AF93"/>
<dbReference type="Proteomes" id="UP000054144">
    <property type="component" value="Unassembled WGS sequence"/>
</dbReference>
<protein>
    <submittedName>
        <fullName evidence="3">Uncharacterized protein</fullName>
    </submittedName>
</protein>
<proteinExistence type="predicted"/>
<evidence type="ECO:0000256" key="2">
    <source>
        <dbReference type="SAM" id="SignalP"/>
    </source>
</evidence>
<gene>
    <name evidence="3" type="ORF">FISHEDRAFT_58051</name>
</gene>
<evidence type="ECO:0000256" key="1">
    <source>
        <dbReference type="SAM" id="MobiDB-lite"/>
    </source>
</evidence>
<evidence type="ECO:0000313" key="3">
    <source>
        <dbReference type="EMBL" id="KIY49804.1"/>
    </source>
</evidence>
<name>A0A0D7AF93_9AGAR</name>
<sequence length="138" mass="14789">MQFMTLLVCAVSMLACASAVAIPSGGDSGSRGRLSIRSSSRQPVASGSSSRTNRAAHAAKSLTCTGQQAVPHQQLPANLKEIEEHCPWMFVCMYDERLGHYSIAATPRLQQQIQANGGRHMPGPPLPTAQECAFHCHC</sequence>
<evidence type="ECO:0000313" key="4">
    <source>
        <dbReference type="Proteomes" id="UP000054144"/>
    </source>
</evidence>
<keyword evidence="2" id="KW-0732">Signal</keyword>
<accession>A0A0D7AF93</accession>
<feature type="region of interest" description="Disordered" evidence="1">
    <location>
        <begin position="23"/>
        <end position="58"/>
    </location>
</feature>
<reference evidence="3 4" key="1">
    <citation type="journal article" date="2015" name="Fungal Genet. Biol.">
        <title>Evolution of novel wood decay mechanisms in Agaricales revealed by the genome sequences of Fistulina hepatica and Cylindrobasidium torrendii.</title>
        <authorList>
            <person name="Floudas D."/>
            <person name="Held B.W."/>
            <person name="Riley R."/>
            <person name="Nagy L.G."/>
            <person name="Koehler G."/>
            <person name="Ransdell A.S."/>
            <person name="Younus H."/>
            <person name="Chow J."/>
            <person name="Chiniquy J."/>
            <person name="Lipzen A."/>
            <person name="Tritt A."/>
            <person name="Sun H."/>
            <person name="Haridas S."/>
            <person name="LaButti K."/>
            <person name="Ohm R.A."/>
            <person name="Kues U."/>
            <person name="Blanchette R.A."/>
            <person name="Grigoriev I.V."/>
            <person name="Minto R.E."/>
            <person name="Hibbett D.S."/>
        </authorList>
    </citation>
    <scope>NUCLEOTIDE SEQUENCE [LARGE SCALE GENOMIC DNA]</scope>
    <source>
        <strain evidence="3 4">ATCC 64428</strain>
    </source>
</reference>